<dbReference type="Gene3D" id="3.60.15.10">
    <property type="entry name" value="Ribonuclease Z/Hydroxyacylglutathione hydrolase-like"/>
    <property type="match status" value="1"/>
</dbReference>
<dbReference type="InterPro" id="IPR036866">
    <property type="entry name" value="RibonucZ/Hydroxyglut_hydro"/>
</dbReference>
<protein>
    <submittedName>
        <fullName evidence="4">MBL fold metallo-hydrolase</fullName>
    </submittedName>
</protein>
<evidence type="ECO:0000313" key="5">
    <source>
        <dbReference type="Proteomes" id="UP001368500"/>
    </source>
</evidence>
<reference evidence="4 5" key="1">
    <citation type="submission" date="2024-04" db="EMBL/GenBank/DDBJ databases">
        <title>Novel species of the genus Ideonella isolated from streams.</title>
        <authorList>
            <person name="Lu H."/>
        </authorList>
    </citation>
    <scope>NUCLEOTIDE SEQUENCE [LARGE SCALE GENOMIC DNA]</scope>
    <source>
        <strain evidence="4 5">BYS139W</strain>
    </source>
</reference>
<dbReference type="InterPro" id="IPR050855">
    <property type="entry name" value="NDM-1-like"/>
</dbReference>
<sequence>MRELAPGVWVHEGAQAEPDADNLGDVANIGFVIGGDCVAVIDGGASLAVGRALRAALRTRTALPVCHRIATHMHPDHVLGLAAFDGTGPQQRDPTMVGHARLAAALGQRSTGYRAAMQREIGAAGASPEPPRPGRTVDPQAPLLLALGEQTLHLQAHPPAHTDNDLSVWLPAAGVLWTGDLLFHQRVPALDGRLRGWQAWTGAQRARDCGVDGPHAAGGPQGAAASPHWIVPGHGPVLRHDGRPDSPWCTALGAQAVYLDGLAQTVRSALDAGLSLGDLLRREGAEGAPSAKDTSAQGGSGQDRPARPATGTGGPGPAQASGAVGWALYALYHRRNLSAAWAELEWE</sequence>
<evidence type="ECO:0000256" key="1">
    <source>
        <dbReference type="ARBA" id="ARBA00005250"/>
    </source>
</evidence>
<dbReference type="EMBL" id="JBBUTF010000015">
    <property type="protein sequence ID" value="MEK8027582.1"/>
    <property type="molecule type" value="Genomic_DNA"/>
</dbReference>
<proteinExistence type="inferred from homology"/>
<dbReference type="RefSeq" id="WP_341375364.1">
    <property type="nucleotide sequence ID" value="NZ_JBBUTF010000015.1"/>
</dbReference>
<dbReference type="Pfam" id="PF00753">
    <property type="entry name" value="Lactamase_B"/>
    <property type="match status" value="1"/>
</dbReference>
<dbReference type="Proteomes" id="UP001368500">
    <property type="component" value="Unassembled WGS sequence"/>
</dbReference>
<dbReference type="CDD" id="cd16282">
    <property type="entry name" value="metallo-hydrolase-like_MBL-fold"/>
    <property type="match status" value="1"/>
</dbReference>
<comment type="similarity">
    <text evidence="1">Belongs to the metallo-beta-lactamase superfamily. Class-B beta-lactamase family.</text>
</comment>
<dbReference type="SUPFAM" id="SSF56281">
    <property type="entry name" value="Metallo-hydrolase/oxidoreductase"/>
    <property type="match status" value="1"/>
</dbReference>
<dbReference type="InterPro" id="IPR001279">
    <property type="entry name" value="Metallo-B-lactamas"/>
</dbReference>
<keyword evidence="5" id="KW-1185">Reference proteome</keyword>
<organism evidence="4 5">
    <name type="scientific">Pseudaquabacterium rugosum</name>
    <dbReference type="NCBI Taxonomy" id="2984194"/>
    <lineage>
        <taxon>Bacteria</taxon>
        <taxon>Pseudomonadati</taxon>
        <taxon>Pseudomonadota</taxon>
        <taxon>Betaproteobacteria</taxon>
        <taxon>Burkholderiales</taxon>
        <taxon>Sphaerotilaceae</taxon>
        <taxon>Pseudaquabacterium</taxon>
    </lineage>
</organism>
<comment type="caution">
    <text evidence="4">The sequence shown here is derived from an EMBL/GenBank/DDBJ whole genome shotgun (WGS) entry which is preliminary data.</text>
</comment>
<dbReference type="PANTHER" id="PTHR42951:SF4">
    <property type="entry name" value="ACYL-COENZYME A THIOESTERASE MBLAC2"/>
    <property type="match status" value="1"/>
</dbReference>
<evidence type="ECO:0000256" key="2">
    <source>
        <dbReference type="SAM" id="MobiDB-lite"/>
    </source>
</evidence>
<name>A0ABU9BCG6_9BURK</name>
<accession>A0ABU9BCG6</accession>
<feature type="region of interest" description="Disordered" evidence="2">
    <location>
        <begin position="285"/>
        <end position="318"/>
    </location>
</feature>
<dbReference type="SMART" id="SM00849">
    <property type="entry name" value="Lactamase_B"/>
    <property type="match status" value="1"/>
</dbReference>
<dbReference type="PANTHER" id="PTHR42951">
    <property type="entry name" value="METALLO-BETA-LACTAMASE DOMAIN-CONTAINING"/>
    <property type="match status" value="1"/>
</dbReference>
<gene>
    <name evidence="4" type="ORF">AACH11_16585</name>
</gene>
<evidence type="ECO:0000259" key="3">
    <source>
        <dbReference type="SMART" id="SM00849"/>
    </source>
</evidence>
<evidence type="ECO:0000313" key="4">
    <source>
        <dbReference type="EMBL" id="MEK8027582.1"/>
    </source>
</evidence>
<feature type="domain" description="Metallo-beta-lactamase" evidence="3">
    <location>
        <begin position="26"/>
        <end position="219"/>
    </location>
</feature>